<dbReference type="STRING" id="1685382.AVJ23_04355"/>
<gene>
    <name evidence="2" type="ORF">AVJ23_04355</name>
</gene>
<protein>
    <submittedName>
        <fullName evidence="2">Uncharacterized protein</fullName>
    </submittedName>
</protein>
<evidence type="ECO:0000256" key="1">
    <source>
        <dbReference type="SAM" id="Phobius"/>
    </source>
</evidence>
<reference evidence="2 3" key="1">
    <citation type="submission" date="2015-12" db="EMBL/GenBank/DDBJ databases">
        <authorList>
            <person name="Shamseldin A."/>
            <person name="Moawad H."/>
            <person name="Abd El-Rahim W.M."/>
            <person name="Sadowsky M.J."/>
        </authorList>
    </citation>
    <scope>NUCLEOTIDE SEQUENCE [LARGE SCALE GENOMIC DNA]</scope>
    <source>
        <strain evidence="2 3">SJ5A-1</strain>
    </source>
</reference>
<proteinExistence type="predicted"/>
<dbReference type="Proteomes" id="UP000054396">
    <property type="component" value="Unassembled WGS sequence"/>
</dbReference>
<dbReference type="AlphaFoldDB" id="A0A0W7WMM2"/>
<sequence>MSTGEIAITGTGMAGDDITARAVLRLGLAVLGGGLMLSALGIWLVGDAQGGPGLALVKLGVSLFMMMAGLCCVSLSRRPRGRARRAG</sequence>
<feature type="transmembrane region" description="Helical" evidence="1">
    <location>
        <begin position="56"/>
        <end position="75"/>
    </location>
</feature>
<keyword evidence="3" id="KW-1185">Reference proteome</keyword>
<keyword evidence="1" id="KW-0812">Transmembrane</keyword>
<evidence type="ECO:0000313" key="2">
    <source>
        <dbReference type="EMBL" id="KUF11819.1"/>
    </source>
</evidence>
<keyword evidence="1" id="KW-0472">Membrane</keyword>
<name>A0A0W7WMM2_9RHOB</name>
<dbReference type="EMBL" id="LPXO01000002">
    <property type="protein sequence ID" value="KUF11819.1"/>
    <property type="molecule type" value="Genomic_DNA"/>
</dbReference>
<evidence type="ECO:0000313" key="3">
    <source>
        <dbReference type="Proteomes" id="UP000054396"/>
    </source>
</evidence>
<feature type="transmembrane region" description="Helical" evidence="1">
    <location>
        <begin position="23"/>
        <end position="44"/>
    </location>
</feature>
<dbReference type="OrthoDB" id="7874064at2"/>
<accession>A0A0W7WMM2</accession>
<organism evidence="2 3">
    <name type="scientific">Pseudoponticoccus marisrubri</name>
    <dbReference type="NCBI Taxonomy" id="1685382"/>
    <lineage>
        <taxon>Bacteria</taxon>
        <taxon>Pseudomonadati</taxon>
        <taxon>Pseudomonadota</taxon>
        <taxon>Alphaproteobacteria</taxon>
        <taxon>Rhodobacterales</taxon>
        <taxon>Roseobacteraceae</taxon>
        <taxon>Pseudoponticoccus</taxon>
    </lineage>
</organism>
<dbReference type="RefSeq" id="WP_058860936.1">
    <property type="nucleotide sequence ID" value="NZ_LPXO01000002.1"/>
</dbReference>
<keyword evidence="1" id="KW-1133">Transmembrane helix</keyword>
<comment type="caution">
    <text evidence="2">The sequence shown here is derived from an EMBL/GenBank/DDBJ whole genome shotgun (WGS) entry which is preliminary data.</text>
</comment>